<evidence type="ECO:0000313" key="3">
    <source>
        <dbReference type="Proteomes" id="UP000190274"/>
    </source>
</evidence>
<organism evidence="2 3">
    <name type="scientific">Lachancea dasiensis</name>
    <dbReference type="NCBI Taxonomy" id="1072105"/>
    <lineage>
        <taxon>Eukaryota</taxon>
        <taxon>Fungi</taxon>
        <taxon>Dikarya</taxon>
        <taxon>Ascomycota</taxon>
        <taxon>Saccharomycotina</taxon>
        <taxon>Saccharomycetes</taxon>
        <taxon>Saccharomycetales</taxon>
        <taxon>Saccharomycetaceae</taxon>
        <taxon>Lachancea</taxon>
    </lineage>
</organism>
<dbReference type="AlphaFoldDB" id="A0A1G4J560"/>
<feature type="transmembrane region" description="Helical" evidence="1">
    <location>
        <begin position="6"/>
        <end position="28"/>
    </location>
</feature>
<keyword evidence="1" id="KW-0812">Transmembrane</keyword>
<keyword evidence="1" id="KW-0472">Membrane</keyword>
<dbReference type="OrthoDB" id="4035846at2759"/>
<protein>
    <submittedName>
        <fullName evidence="2">LADA_0D03840g1_1</fullName>
    </submittedName>
</protein>
<dbReference type="Proteomes" id="UP000190274">
    <property type="component" value="Chromosome D"/>
</dbReference>
<keyword evidence="3" id="KW-1185">Reference proteome</keyword>
<accession>A0A1G4J560</accession>
<evidence type="ECO:0000256" key="1">
    <source>
        <dbReference type="SAM" id="Phobius"/>
    </source>
</evidence>
<feature type="transmembrane region" description="Helical" evidence="1">
    <location>
        <begin position="35"/>
        <end position="54"/>
    </location>
</feature>
<dbReference type="STRING" id="1266660.A0A1G4J560"/>
<reference evidence="2 3" key="1">
    <citation type="submission" date="2016-03" db="EMBL/GenBank/DDBJ databases">
        <authorList>
            <person name="Devillers H."/>
        </authorList>
    </citation>
    <scope>NUCLEOTIDE SEQUENCE [LARGE SCALE GENOMIC DNA]</scope>
    <source>
        <strain evidence="2">CBS 10888</strain>
    </source>
</reference>
<keyword evidence="1" id="KW-1133">Transmembrane helix</keyword>
<gene>
    <name evidence="2" type="ORF">LADA_0D03840G</name>
</gene>
<evidence type="ECO:0000313" key="2">
    <source>
        <dbReference type="EMBL" id="SCU84796.1"/>
    </source>
</evidence>
<proteinExistence type="predicted"/>
<dbReference type="EMBL" id="LT598454">
    <property type="protein sequence ID" value="SCU84796.1"/>
    <property type="molecule type" value="Genomic_DNA"/>
</dbReference>
<name>A0A1G4J560_9SACH</name>
<sequence length="68" mass="8075">MKPEKAYLSVVLVSYIYITVALVTLWKFRHDSSKLYYWNAVLLFPVLLWFWSVISWTGSQIFANAKRD</sequence>